<keyword evidence="1" id="KW-0812">Transmembrane</keyword>
<keyword evidence="3" id="KW-1185">Reference proteome</keyword>
<dbReference type="EMBL" id="CP000141">
    <property type="protein sequence ID" value="ABB14574.1"/>
    <property type="molecule type" value="Genomic_DNA"/>
</dbReference>
<reference evidence="2 3" key="1">
    <citation type="journal article" date="2005" name="PLoS Genet.">
        <title>Life in hot carbon monoxide: the complete genome sequence of Carboxydothermus hydrogenoformans Z-2901.</title>
        <authorList>
            <person name="Wu M."/>
            <person name="Ren Q."/>
            <person name="Durkin A.S."/>
            <person name="Daugherty S.C."/>
            <person name="Brinkac L.M."/>
            <person name="Dodson R.J."/>
            <person name="Madupu R."/>
            <person name="Sullivan S.A."/>
            <person name="Kolonay J.F."/>
            <person name="Haft D.H."/>
            <person name="Nelson W.C."/>
            <person name="Tallon L.J."/>
            <person name="Jones K.M."/>
            <person name="Ulrich L.E."/>
            <person name="Gonzalez J.M."/>
            <person name="Zhulin I.B."/>
            <person name="Robb F.T."/>
            <person name="Eisen J.A."/>
        </authorList>
    </citation>
    <scope>NUCLEOTIDE SEQUENCE [LARGE SCALE GENOMIC DNA]</scope>
    <source>
        <strain evidence="3">ATCC BAA-161 / DSM 6008 / Z-2901</strain>
    </source>
</reference>
<evidence type="ECO:0000313" key="2">
    <source>
        <dbReference type="EMBL" id="ABB14574.1"/>
    </source>
</evidence>
<sequence length="33" mass="3950">MLFYRYSHSLPSFSASFFFLTKQVYLLAATILW</sequence>
<protein>
    <submittedName>
        <fullName evidence="2">Uncharacterized protein</fullName>
    </submittedName>
</protein>
<proteinExistence type="predicted"/>
<dbReference type="STRING" id="246194.CHY_2635"/>
<evidence type="ECO:0000256" key="1">
    <source>
        <dbReference type="SAM" id="Phobius"/>
    </source>
</evidence>
<feature type="transmembrane region" description="Helical" evidence="1">
    <location>
        <begin position="12"/>
        <end position="32"/>
    </location>
</feature>
<name>Q3A8V7_CARHZ</name>
<organism evidence="2 3">
    <name type="scientific">Carboxydothermus hydrogenoformans (strain ATCC BAA-161 / DSM 6008 / Z-2901)</name>
    <dbReference type="NCBI Taxonomy" id="246194"/>
    <lineage>
        <taxon>Bacteria</taxon>
        <taxon>Bacillati</taxon>
        <taxon>Bacillota</taxon>
        <taxon>Clostridia</taxon>
        <taxon>Thermoanaerobacterales</taxon>
        <taxon>Thermoanaerobacteraceae</taxon>
        <taxon>Carboxydothermus</taxon>
    </lineage>
</organism>
<dbReference type="HOGENOM" id="CLU_3381169_0_0_9"/>
<gene>
    <name evidence="2" type="ordered locus">CHY_2635</name>
</gene>
<keyword evidence="1" id="KW-1133">Transmembrane helix</keyword>
<dbReference type="Proteomes" id="UP000002706">
    <property type="component" value="Chromosome"/>
</dbReference>
<dbReference type="AlphaFoldDB" id="Q3A8V7"/>
<keyword evidence="1" id="KW-0472">Membrane</keyword>
<dbReference type="KEGG" id="chy:CHY_2635"/>
<dbReference type="InParanoid" id="Q3A8V7"/>
<accession>Q3A8V7</accession>
<evidence type="ECO:0000313" key="3">
    <source>
        <dbReference type="Proteomes" id="UP000002706"/>
    </source>
</evidence>